<protein>
    <submittedName>
        <fullName evidence="1">Uncharacterized protein</fullName>
    </submittedName>
</protein>
<sequence length="41" mass="4623">MKKCLKRSTGSKAGDVFNKTLESSEQNVFNKRSEAFLSSIR</sequence>
<dbReference type="EMBL" id="CP131060">
    <property type="protein sequence ID" value="WNY25290.1"/>
    <property type="molecule type" value="Genomic_DNA"/>
</dbReference>
<dbReference type="AlphaFoldDB" id="A0AA96V4C4"/>
<keyword evidence="2" id="KW-1185">Reference proteome</keyword>
<accession>A0AA96V4C4</accession>
<name>A0AA96V4C4_9EURY</name>
<evidence type="ECO:0000313" key="1">
    <source>
        <dbReference type="EMBL" id="WNY25290.1"/>
    </source>
</evidence>
<proteinExistence type="predicted"/>
<gene>
    <name evidence="1" type="ORF">MsAc7_08360</name>
</gene>
<organism evidence="1 2">
    <name type="scientific">Methanolapillus millepedarum</name>
    <dbReference type="NCBI Taxonomy" id="3028296"/>
    <lineage>
        <taxon>Archaea</taxon>
        <taxon>Methanobacteriati</taxon>
        <taxon>Methanobacteriota</taxon>
        <taxon>Stenosarchaea group</taxon>
        <taxon>Methanomicrobia</taxon>
        <taxon>Methanosarcinales</taxon>
        <taxon>Methanosarcinaceae</taxon>
        <taxon>Methanolapillus</taxon>
    </lineage>
</organism>
<evidence type="ECO:0000313" key="2">
    <source>
        <dbReference type="Proteomes" id="UP001303587"/>
    </source>
</evidence>
<dbReference type="Proteomes" id="UP001303587">
    <property type="component" value="Chromosome"/>
</dbReference>
<reference evidence="1 2" key="1">
    <citation type="submission" date="2023-07" db="EMBL/GenBank/DDBJ databases">
        <title>Closed genoem sequence of Methanosarcinaceae archaeon Ac7.</title>
        <authorList>
            <person name="Poehlein A."/>
            <person name="Protasov E."/>
            <person name="Platt K."/>
            <person name="Reeh H."/>
            <person name="Daniel R."/>
            <person name="Brune A."/>
        </authorList>
    </citation>
    <scope>NUCLEOTIDE SEQUENCE [LARGE SCALE GENOMIC DNA]</scope>
    <source>
        <strain evidence="1 2">Ac7</strain>
    </source>
</reference>